<dbReference type="InterPro" id="IPR015422">
    <property type="entry name" value="PyrdxlP-dep_Trfase_small"/>
</dbReference>
<evidence type="ECO:0000256" key="1">
    <source>
        <dbReference type="ARBA" id="ARBA00001933"/>
    </source>
</evidence>
<dbReference type="InterPro" id="IPR015424">
    <property type="entry name" value="PyrdxlP-dep_Trfase"/>
</dbReference>
<dbReference type="NCBIfam" id="TIGR00699">
    <property type="entry name" value="GABAtrns_euk"/>
    <property type="match status" value="1"/>
</dbReference>
<dbReference type="STRING" id="436017.A4S3U7"/>
<keyword evidence="4" id="KW-0032">Aminotransferase</keyword>
<evidence type="ECO:0000256" key="2">
    <source>
        <dbReference type="ARBA" id="ARBA00008954"/>
    </source>
</evidence>
<dbReference type="Pfam" id="PF00202">
    <property type="entry name" value="Aminotran_3"/>
    <property type="match status" value="1"/>
</dbReference>
<evidence type="ECO:0000256" key="3">
    <source>
        <dbReference type="ARBA" id="ARBA00012912"/>
    </source>
</evidence>
<dbReference type="RefSeq" id="XP_001419983.1">
    <property type="nucleotide sequence ID" value="XM_001419946.1"/>
</dbReference>
<dbReference type="GeneID" id="5004164"/>
<accession>A4S3U7</accession>
<dbReference type="OMA" id="GLMCAFD"/>
<dbReference type="InterPro" id="IPR004631">
    <property type="entry name" value="4NH2But_aminotransferase_euk"/>
</dbReference>
<dbReference type="eggNOG" id="KOG1405">
    <property type="taxonomic scope" value="Eukaryota"/>
</dbReference>
<dbReference type="PIRSF" id="PIRSF000521">
    <property type="entry name" value="Transaminase_4ab_Lys_Orn"/>
    <property type="match status" value="1"/>
</dbReference>
<keyword evidence="13" id="KW-1185">Reference proteome</keyword>
<dbReference type="EC" id="2.6.1.19" evidence="3"/>
<dbReference type="InterPro" id="IPR015421">
    <property type="entry name" value="PyrdxlP-dep_Trfase_major"/>
</dbReference>
<reference evidence="12 13" key="1">
    <citation type="journal article" date="2007" name="Proc. Natl. Acad. Sci. U.S.A.">
        <title>The tiny eukaryote Ostreococcus provides genomic insights into the paradox of plankton speciation.</title>
        <authorList>
            <person name="Palenik B."/>
            <person name="Grimwood J."/>
            <person name="Aerts A."/>
            <person name="Rouze P."/>
            <person name="Salamov A."/>
            <person name="Putnam N."/>
            <person name="Dupont C."/>
            <person name="Jorgensen R."/>
            <person name="Derelle E."/>
            <person name="Rombauts S."/>
            <person name="Zhou K."/>
            <person name="Otillar R."/>
            <person name="Merchant S.S."/>
            <person name="Podell S."/>
            <person name="Gaasterland T."/>
            <person name="Napoli C."/>
            <person name="Gendler K."/>
            <person name="Manuell A."/>
            <person name="Tai V."/>
            <person name="Vallon O."/>
            <person name="Piganeau G."/>
            <person name="Jancek S."/>
            <person name="Heijde M."/>
            <person name="Jabbari K."/>
            <person name="Bowler C."/>
            <person name="Lohr M."/>
            <person name="Robbens S."/>
            <person name="Werner G."/>
            <person name="Dubchak I."/>
            <person name="Pazour G.J."/>
            <person name="Ren Q."/>
            <person name="Paulsen I."/>
            <person name="Delwiche C."/>
            <person name="Schmutz J."/>
            <person name="Rokhsar D."/>
            <person name="Van de Peer Y."/>
            <person name="Moreau H."/>
            <person name="Grigoriev I.V."/>
        </authorList>
    </citation>
    <scope>NUCLEOTIDE SEQUENCE [LARGE SCALE GENOMIC DNA]</scope>
    <source>
        <strain evidence="12 13">CCE9901</strain>
    </source>
</reference>
<dbReference type="CDD" id="cd00610">
    <property type="entry name" value="OAT_like"/>
    <property type="match status" value="1"/>
</dbReference>
<dbReference type="Gene3D" id="3.40.640.10">
    <property type="entry name" value="Type I PLP-dependent aspartate aminotransferase-like (Major domain)"/>
    <property type="match status" value="1"/>
</dbReference>
<dbReference type="GO" id="GO:0034386">
    <property type="term" value="F:4-aminobutyrate:2-oxoglutarate transaminase activity"/>
    <property type="evidence" value="ECO:0007669"/>
    <property type="project" value="UniProtKB-EC"/>
</dbReference>
<dbReference type="EMBL" id="CP000590">
    <property type="protein sequence ID" value="ABO98276.1"/>
    <property type="molecule type" value="Genomic_DNA"/>
</dbReference>
<sequence>MLARALERCARRRAREAISRASRDARASTRASSSSSRAGTSNGEPAAPVVRTPIPGPASRRAVEALSAHADVGSIRYFVDVDASRGNYVVDADGNAVLDLYAHIASLPVGYNHEKMLAAMRDEANVGILAHRPALGNNPPIGWDDRVARTLMRVAPKGLTRATTMACGACANEHAMKAVFISAANARRGGREISEEEKVSCLTNQAPGSPGFKVLSFDGAFHGRTAACLSLTHTKWIHKLDFPTFDWPSCPFPKLKYPLDKFERENAEEEARCLAEVEKALTRDRDVVAVIVEPMQAEGGDNHASADFFRKLRALTKRENVRMIVDEVQTGCGSSGTFWAHEAWGLEHPPDIVTFSKKMQIAGFYAAADLAPELPYRIFNTWMGDPAKLIQLEVVLDCIEEHHLLDVVKSAGETLLNGLRELQEKYPSILANARGVGTLVAIDCDTSARRDALLHALLQKGVDIGGCGSATIRARPGLLFTSAHAGVFLERFERVLAAEM</sequence>
<dbReference type="GO" id="GO:0009450">
    <property type="term" value="P:gamma-aminobutyric acid catabolic process"/>
    <property type="evidence" value="ECO:0007669"/>
    <property type="project" value="TreeGrafter"/>
</dbReference>
<evidence type="ECO:0000256" key="8">
    <source>
        <dbReference type="ARBA" id="ARBA00031787"/>
    </source>
</evidence>
<dbReference type="GO" id="GO:0030170">
    <property type="term" value="F:pyridoxal phosphate binding"/>
    <property type="evidence" value="ECO:0007669"/>
    <property type="project" value="InterPro"/>
</dbReference>
<comment type="similarity">
    <text evidence="2 10">Belongs to the class-III pyridoxal-phosphate-dependent aminotransferase family.</text>
</comment>
<dbReference type="FunFam" id="3.40.640.10:FF:000073">
    <property type="entry name" value="Probable 4-aminobutyrate aminotransferase"/>
    <property type="match status" value="1"/>
</dbReference>
<dbReference type="Proteomes" id="UP000001568">
    <property type="component" value="Chromosome 10"/>
</dbReference>
<dbReference type="HOGENOM" id="CLU_016922_12_0_1"/>
<evidence type="ECO:0000256" key="6">
    <source>
        <dbReference type="ARBA" id="ARBA00022898"/>
    </source>
</evidence>
<evidence type="ECO:0000256" key="10">
    <source>
        <dbReference type="RuleBase" id="RU003560"/>
    </source>
</evidence>
<evidence type="ECO:0000313" key="12">
    <source>
        <dbReference type="EMBL" id="ABO98276.1"/>
    </source>
</evidence>
<dbReference type="Gene3D" id="3.90.1150.10">
    <property type="entry name" value="Aspartate Aminotransferase, domain 1"/>
    <property type="match status" value="1"/>
</dbReference>
<dbReference type="AlphaFoldDB" id="A4S3U7"/>
<dbReference type="GO" id="GO:0005739">
    <property type="term" value="C:mitochondrion"/>
    <property type="evidence" value="ECO:0007669"/>
    <property type="project" value="TreeGrafter"/>
</dbReference>
<dbReference type="PANTHER" id="PTHR43206">
    <property type="entry name" value="AMINOTRANSFERASE"/>
    <property type="match status" value="1"/>
</dbReference>
<evidence type="ECO:0000256" key="5">
    <source>
        <dbReference type="ARBA" id="ARBA00022679"/>
    </source>
</evidence>
<comment type="cofactor">
    <cofactor evidence="1">
        <name>pyridoxal 5'-phosphate</name>
        <dbReference type="ChEBI" id="CHEBI:597326"/>
    </cofactor>
</comment>
<organism evidence="12 13">
    <name type="scientific">Ostreococcus lucimarinus (strain CCE9901)</name>
    <dbReference type="NCBI Taxonomy" id="436017"/>
    <lineage>
        <taxon>Eukaryota</taxon>
        <taxon>Viridiplantae</taxon>
        <taxon>Chlorophyta</taxon>
        <taxon>Mamiellophyceae</taxon>
        <taxon>Mamiellales</taxon>
        <taxon>Bathycoccaceae</taxon>
        <taxon>Ostreococcus</taxon>
    </lineage>
</organism>
<proteinExistence type="inferred from homology"/>
<keyword evidence="6 10" id="KW-0663">Pyridoxal phosphate</keyword>
<feature type="region of interest" description="Disordered" evidence="11">
    <location>
        <begin position="17"/>
        <end position="56"/>
    </location>
</feature>
<keyword evidence="5" id="KW-0808">Transferase</keyword>
<dbReference type="InterPro" id="IPR005814">
    <property type="entry name" value="Aminotrans_3"/>
</dbReference>
<name>A4S3U7_OSTLU</name>
<dbReference type="KEGG" id="olu:OSTLU_38108"/>
<evidence type="ECO:0000256" key="4">
    <source>
        <dbReference type="ARBA" id="ARBA00022576"/>
    </source>
</evidence>
<gene>
    <name evidence="12" type="ORF">OSTLU_38108</name>
</gene>
<dbReference type="PANTHER" id="PTHR43206:SF1">
    <property type="entry name" value="4-AMINOBUTYRATE AMINOTRANSFERASE, MITOCHONDRIAL"/>
    <property type="match status" value="1"/>
</dbReference>
<evidence type="ECO:0000313" key="13">
    <source>
        <dbReference type="Proteomes" id="UP000001568"/>
    </source>
</evidence>
<evidence type="ECO:0000256" key="7">
    <source>
        <dbReference type="ARBA" id="ARBA00030204"/>
    </source>
</evidence>
<dbReference type="OrthoDB" id="496381at2759"/>
<evidence type="ECO:0000256" key="11">
    <source>
        <dbReference type="SAM" id="MobiDB-lite"/>
    </source>
</evidence>
<evidence type="ECO:0000256" key="9">
    <source>
        <dbReference type="ARBA" id="ARBA00048021"/>
    </source>
</evidence>
<comment type="catalytic activity">
    <reaction evidence="9">
        <text>4-aminobutanoate + 2-oxoglutarate = succinate semialdehyde + L-glutamate</text>
        <dbReference type="Rhea" id="RHEA:23352"/>
        <dbReference type="ChEBI" id="CHEBI:16810"/>
        <dbReference type="ChEBI" id="CHEBI:29985"/>
        <dbReference type="ChEBI" id="CHEBI:57706"/>
        <dbReference type="ChEBI" id="CHEBI:59888"/>
        <dbReference type="EC" id="2.6.1.19"/>
    </reaction>
</comment>
<protein>
    <recommendedName>
        <fullName evidence="3">4-aminobutyrate--2-oxoglutarate transaminase</fullName>
        <ecNumber evidence="3">2.6.1.19</ecNumber>
    </recommendedName>
    <alternativeName>
        <fullName evidence="8">GABA aminotransferase</fullName>
    </alternativeName>
    <alternativeName>
        <fullName evidence="7">Gamma-amino-N-butyrate transaminase</fullName>
    </alternativeName>
</protein>
<dbReference type="SUPFAM" id="SSF53383">
    <property type="entry name" value="PLP-dependent transferases"/>
    <property type="match status" value="1"/>
</dbReference>
<feature type="compositionally biased region" description="Basic and acidic residues" evidence="11">
    <location>
        <begin position="17"/>
        <end position="27"/>
    </location>
</feature>
<feature type="compositionally biased region" description="Low complexity" evidence="11">
    <location>
        <begin position="28"/>
        <end position="38"/>
    </location>
</feature>
<dbReference type="Gramene" id="ABO98276">
    <property type="protein sequence ID" value="ABO98276"/>
    <property type="gene ID" value="OSTLU_38108"/>
</dbReference>